<dbReference type="Gramene" id="ONK55823">
    <property type="protein sequence ID" value="ONK55823"/>
    <property type="gene ID" value="A4U43_C10F1340"/>
</dbReference>
<reference evidence="2" key="1">
    <citation type="journal article" date="2017" name="Nat. Commun.">
        <title>The asparagus genome sheds light on the origin and evolution of a young Y chromosome.</title>
        <authorList>
            <person name="Harkess A."/>
            <person name="Zhou J."/>
            <person name="Xu C."/>
            <person name="Bowers J.E."/>
            <person name="Van der Hulst R."/>
            <person name="Ayyampalayam S."/>
            <person name="Mercati F."/>
            <person name="Riccardi P."/>
            <person name="McKain M.R."/>
            <person name="Kakrana A."/>
            <person name="Tang H."/>
            <person name="Ray J."/>
            <person name="Groenendijk J."/>
            <person name="Arikit S."/>
            <person name="Mathioni S.M."/>
            <person name="Nakano M."/>
            <person name="Shan H."/>
            <person name="Telgmann-Rauber A."/>
            <person name="Kanno A."/>
            <person name="Yue Z."/>
            <person name="Chen H."/>
            <person name="Li W."/>
            <person name="Chen Y."/>
            <person name="Xu X."/>
            <person name="Zhang Y."/>
            <person name="Luo S."/>
            <person name="Chen H."/>
            <person name="Gao J."/>
            <person name="Mao Z."/>
            <person name="Pires J.C."/>
            <person name="Luo M."/>
            <person name="Kudrna D."/>
            <person name="Wing R.A."/>
            <person name="Meyers B.C."/>
            <person name="Yi K."/>
            <person name="Kong H."/>
            <person name="Lavrijsen P."/>
            <person name="Sunseri F."/>
            <person name="Falavigna A."/>
            <person name="Ye Y."/>
            <person name="Leebens-Mack J.H."/>
            <person name="Chen G."/>
        </authorList>
    </citation>
    <scope>NUCLEOTIDE SEQUENCE [LARGE SCALE GENOMIC DNA]</scope>
    <source>
        <strain evidence="2">cv. DH0086</strain>
    </source>
</reference>
<proteinExistence type="predicted"/>
<gene>
    <name evidence="1" type="ORF">A4U43_C10F1340</name>
</gene>
<dbReference type="OMA" id="WESRKTN"/>
<organism evidence="1 2">
    <name type="scientific">Asparagus officinalis</name>
    <name type="common">Garden asparagus</name>
    <dbReference type="NCBI Taxonomy" id="4686"/>
    <lineage>
        <taxon>Eukaryota</taxon>
        <taxon>Viridiplantae</taxon>
        <taxon>Streptophyta</taxon>
        <taxon>Embryophyta</taxon>
        <taxon>Tracheophyta</taxon>
        <taxon>Spermatophyta</taxon>
        <taxon>Magnoliopsida</taxon>
        <taxon>Liliopsida</taxon>
        <taxon>Asparagales</taxon>
        <taxon>Asparagaceae</taxon>
        <taxon>Asparagoideae</taxon>
        <taxon>Asparagus</taxon>
    </lineage>
</organism>
<dbReference type="AlphaFoldDB" id="A0A5P1E1J5"/>
<sequence length="66" mass="7062">MKNAGVIAASVAAFFSVAISSKSDLYVKLPSNSKEGSGSRRGVESEKFAPKFDGLRFIETLVTAHR</sequence>
<evidence type="ECO:0000313" key="2">
    <source>
        <dbReference type="Proteomes" id="UP000243459"/>
    </source>
</evidence>
<keyword evidence="2" id="KW-1185">Reference proteome</keyword>
<accession>A0A5P1E1J5</accession>
<dbReference type="EMBL" id="CM007390">
    <property type="protein sequence ID" value="ONK55823.1"/>
    <property type="molecule type" value="Genomic_DNA"/>
</dbReference>
<evidence type="ECO:0000313" key="1">
    <source>
        <dbReference type="EMBL" id="ONK55823.1"/>
    </source>
</evidence>
<dbReference type="PANTHER" id="PTHR34683:SF2">
    <property type="entry name" value="EXPRESSED PROTEIN"/>
    <property type="match status" value="1"/>
</dbReference>
<dbReference type="PANTHER" id="PTHR34683">
    <property type="entry name" value="EXPRESSED PROTEIN-RELATED"/>
    <property type="match status" value="1"/>
</dbReference>
<protein>
    <submittedName>
        <fullName evidence="1">Uncharacterized protein</fullName>
    </submittedName>
</protein>
<name>A0A5P1E1J5_ASPOF</name>
<dbReference type="Proteomes" id="UP000243459">
    <property type="component" value="Chromosome 10"/>
</dbReference>